<dbReference type="InterPro" id="IPR050557">
    <property type="entry name" value="RTX_toxin/Mannuronan_C5-epim"/>
</dbReference>
<dbReference type="PRINTS" id="PR00313">
    <property type="entry name" value="CABNDNGRPT"/>
</dbReference>
<dbReference type="AlphaFoldDB" id="A0A5P3AEC8"/>
<evidence type="ECO:0000256" key="3">
    <source>
        <dbReference type="SAM" id="MobiDB-lite"/>
    </source>
</evidence>
<feature type="region of interest" description="Disordered" evidence="3">
    <location>
        <begin position="516"/>
        <end position="549"/>
    </location>
</feature>
<evidence type="ECO:0000313" key="4">
    <source>
        <dbReference type="EMBL" id="QEW27136.1"/>
    </source>
</evidence>
<dbReference type="OrthoDB" id="7727094at2"/>
<dbReference type="GO" id="GO:0005509">
    <property type="term" value="F:calcium ion binding"/>
    <property type="evidence" value="ECO:0007669"/>
    <property type="project" value="InterPro"/>
</dbReference>
<dbReference type="RefSeq" id="WP_057816135.1">
    <property type="nucleotide sequence ID" value="NZ_CP031598.1"/>
</dbReference>
<sequence>MALSQTEVIRTGTFLARTVYGGDGLPAAFRGPLTGGADPLNYDDDYAGYIASQSPEGENWRVLTDAELGASHFSGPGGGSFTDGGLYLSANDDGNAGEVLIVEAVIDGEPTLFVIFRGSDGEDAFTESQTFTRQGVTDYYLSVRPAILAAAAYAAANGIDNVVVAGQSLGGTMVDVFALADSDLFPGMSVYLVSLASAGVVPDLSRNAALLDLDLSNSTLGPAGQIETLGLPDAVTAYYAINHTEDRVYHSLPGNAPGMTPNFVLYDNVHFPGATEIDLPNIDNADVDYDPGLATDYGFGAEHNMSLYWSNIDALTRDPLYAFHAGQAIIMGVNAYATATRDYNGTPFPAFLSFTGGPGAEIDNFTQTLTGSDAADYILGLAGDDRLEGNDGDDLLSGGDGADEIFGDAGEDRIDGGDGDDTIKGGADDDTIEGGDGNDFIHGQNGVDVVNGGAGNDTMTGNNGEDTLSGDAGDDEIKGGFNWDTVRGGPDNDTVLGQNGYDTVFGDGGDDLVRGNNGDDALYGNSGNDRLEGGPGNDTLEGGRGNDTLEGGTARDTFVFDTDEATGADVIEDFDNGIDTIHFTGAVGFDDLTIDQTGPDTVITWAGGSVTLLGETGPIDEDDFLFG</sequence>
<dbReference type="GO" id="GO:0005576">
    <property type="term" value="C:extracellular region"/>
    <property type="evidence" value="ECO:0007669"/>
    <property type="project" value="UniProtKB-SubCell"/>
</dbReference>
<dbReference type="Gene3D" id="2.150.10.10">
    <property type="entry name" value="Serralysin-like metalloprotease, C-terminal"/>
    <property type="match status" value="3"/>
</dbReference>
<dbReference type="InterPro" id="IPR011049">
    <property type="entry name" value="Serralysin-like_metalloprot_C"/>
</dbReference>
<dbReference type="PANTHER" id="PTHR38340:SF1">
    <property type="entry name" value="S-LAYER PROTEIN"/>
    <property type="match status" value="1"/>
</dbReference>
<evidence type="ECO:0000256" key="2">
    <source>
        <dbReference type="ARBA" id="ARBA00022525"/>
    </source>
</evidence>
<dbReference type="PROSITE" id="PS00330">
    <property type="entry name" value="HEMOLYSIN_CALCIUM"/>
    <property type="match status" value="5"/>
</dbReference>
<evidence type="ECO:0000256" key="1">
    <source>
        <dbReference type="ARBA" id="ARBA00004613"/>
    </source>
</evidence>
<reference evidence="4 5" key="1">
    <citation type="submission" date="2018-08" db="EMBL/GenBank/DDBJ databases">
        <title>Genetic Globetrotter - A new plasmid hitch-hiking vast phylogenetic and geographic distances.</title>
        <authorList>
            <person name="Vollmers J."/>
            <person name="Petersen J."/>
        </authorList>
    </citation>
    <scope>NUCLEOTIDE SEQUENCE [LARGE SCALE GENOMIC DNA]</scope>
    <source>
        <strain evidence="4 5">DSM 26383</strain>
    </source>
</reference>
<dbReference type="KEGG" id="rid:RIdsm_02946"/>
<name>A0A5P3AEC8_9RHOB</name>
<organism evidence="4 5">
    <name type="scientific">Roseovarius indicus</name>
    <dbReference type="NCBI Taxonomy" id="540747"/>
    <lineage>
        <taxon>Bacteria</taxon>
        <taxon>Pseudomonadati</taxon>
        <taxon>Pseudomonadota</taxon>
        <taxon>Alphaproteobacteria</taxon>
        <taxon>Rhodobacterales</taxon>
        <taxon>Roseobacteraceae</taxon>
        <taxon>Roseovarius</taxon>
    </lineage>
</organism>
<protein>
    <submittedName>
        <fullName evidence="4">Cyclolysin</fullName>
    </submittedName>
</protein>
<dbReference type="InterPro" id="IPR018511">
    <property type="entry name" value="Hemolysin-typ_Ca-bd_CS"/>
</dbReference>
<dbReference type="Proteomes" id="UP000325785">
    <property type="component" value="Chromosome"/>
</dbReference>
<comment type="subcellular location">
    <subcellularLocation>
        <location evidence="1">Secreted</location>
    </subcellularLocation>
</comment>
<dbReference type="Gene3D" id="3.40.50.1820">
    <property type="entry name" value="alpha/beta hydrolase"/>
    <property type="match status" value="1"/>
</dbReference>
<keyword evidence="2" id="KW-0964">Secreted</keyword>
<dbReference type="EMBL" id="CP031598">
    <property type="protein sequence ID" value="QEW27136.1"/>
    <property type="molecule type" value="Genomic_DNA"/>
</dbReference>
<dbReference type="SUPFAM" id="SSF51120">
    <property type="entry name" value="beta-Roll"/>
    <property type="match status" value="3"/>
</dbReference>
<dbReference type="Pfam" id="PF00353">
    <property type="entry name" value="HemolysinCabind"/>
    <property type="match status" value="4"/>
</dbReference>
<dbReference type="SUPFAM" id="SSF53474">
    <property type="entry name" value="alpha/beta-Hydrolases"/>
    <property type="match status" value="1"/>
</dbReference>
<proteinExistence type="predicted"/>
<dbReference type="PANTHER" id="PTHR38340">
    <property type="entry name" value="S-LAYER PROTEIN"/>
    <property type="match status" value="1"/>
</dbReference>
<dbReference type="InterPro" id="IPR029058">
    <property type="entry name" value="AB_hydrolase_fold"/>
</dbReference>
<dbReference type="InterPro" id="IPR001343">
    <property type="entry name" value="Hemolysn_Ca-bd"/>
</dbReference>
<accession>A0A5P3AEC8</accession>
<gene>
    <name evidence="4" type="primary">cya_6</name>
    <name evidence="4" type="ORF">RIdsm_02946</name>
</gene>
<evidence type="ECO:0000313" key="5">
    <source>
        <dbReference type="Proteomes" id="UP000325785"/>
    </source>
</evidence>